<dbReference type="Pfam" id="PF07691">
    <property type="entry name" value="PA14"/>
    <property type="match status" value="2"/>
</dbReference>
<dbReference type="Gene3D" id="2.60.120.380">
    <property type="match status" value="2"/>
</dbReference>
<feature type="domain" description="Fibronectin type-III" evidence="3">
    <location>
        <begin position="1544"/>
        <end position="1639"/>
    </location>
</feature>
<evidence type="ECO:0000259" key="3">
    <source>
        <dbReference type="PROSITE" id="PS50853"/>
    </source>
</evidence>
<evidence type="ECO:0000259" key="4">
    <source>
        <dbReference type="PROSITE" id="PS51820"/>
    </source>
</evidence>
<proteinExistence type="predicted"/>
<feature type="domain" description="Fibronectin type-III" evidence="3">
    <location>
        <begin position="1083"/>
        <end position="1174"/>
    </location>
</feature>
<feature type="domain" description="Fibronectin type-III" evidence="3">
    <location>
        <begin position="843"/>
        <end position="934"/>
    </location>
</feature>
<sequence length="2293" mass="244177">MEPVNFNAARAEKYPLILFLHGAGEGGNDNNLQLKHSGKEQRDAVQSGKFEGFLLYPQSYYSSWGGSLNDYVVEIINIYIRDKNVDPNRIYVHGLSGGGAGTWMMLAKYPKVFAAGLPMSNALTTLVPDMPKFKHVPLWYAQGGLDKAPPPSAGEYMVAQFRAVGGNVRYQFFPYLGHGTWTSMYAMPDFFPWMLSKSKLTIRVFGDRTNFCTGQTINVNMGITAGFDGYEWRKNGVLMAGATSNEIQNNGAGSYQVRFRRGNVWTVWSEPVVLQYGAPSPTPVILASGGTTFPALDGRTSVTLSAPEGKEVYLWSTGATTQSITVSAAGNYTVKATDFNGCESAVSAAAVVTTTNAAGSPVAPTGLVASSASETQIHVSWLYSATNHKKFEVYRAKGTDAGPYTLLAIPEKDEREYFDDELEPNTAYFYKVRAINDQGGSAYAGIDAFTFKDVEAPTIPTEFAVTSTSEKSVTLKWKSSVDNIDGLGSLTYDLKVNGQSMTMNSANTIYFPNNVAQGKPGNQSTSEATNRLATAALDGNLNSYWSSAAGTLEQQDWMYVDLGEPYNVNSVNLRWTSDYAVGYKVQISSDAAAWSDLQTVSGNAAVVNNFVGLTGTGRYVRVLATLRRGNNNRVRLAELNVYGNKVAGGDQTYIGAVLKNLNPLSVYTFSLAARDASGNASGYTSQLSASTINTGLTYDYYETSVTTLSALANVSPLRSGTVPNFSLAPRTSGRTGDFAFIYKGFITVPTQGLYTFYTTSVDGSNLYISDYLIVNNDLVHASQERSGQIVLAPGTYPIRVDYFKRGSGTLQLEVRYEGPGITKVLIPDAAMNSTFTPPAKPTGPTSITAVAASHKSVQLDWQYSGAATTGFEIYRSTTRNGTYALVGTAAGSARTYTDANNLTPLTQYFYKIKSIGGSGESDLIQGNNLSAGLAYKYYVGNYTTLAEPLFGGVAPTSTGTLPNYALTPKTQNTNFGFAFESNITIPTAGVYTFYNKSDDGSMLYIDGTAVVNDDFTDGTTERSGTITLTPGVYPIRVTFRQNSGSSALEVRYAGPGITKQLIPNTVLAQFTYLVATTQAIPSAPALPTALAATAGGSKKINLSWTPAATTEGVKIFRSETSGGAFTQIASVKNVTAYADTTVLSRKTYYYKLSAFNDGGESAQTAAVNAATPNTAPTVEAIPDLNMLILTNTVIEVNAQDADGDELQYAFTNLPSFGTFENFGGGQANLTLAPGATHAGTFNNIILTVTDGFGGIARDTFKIVVNGNHLPVFQTVANQSITAGKTVVLPIVATDGNPADVLTITSQNLPSFVTMAPVSNGRVNLTIAPPLAERGTYNDIQLMVDDGQGGATSVRFNLEVKEAKTGYTVSIDFNDRFDAAPPAPWNGTQRYPNAGEVISNLLDHDGANSEISLTLETAWGVNYTGPVTGANTGIYPDNVMKTFYYIWDNRVESIKIGGLNPSLKYAFKMHAGTTNASVGGSTLYTIGTQTALLNPLNNTANIATISDITPDVNGNVWLKVQTGPGAIYSYVNAMQIIASFDDGLPPATPTDAVAAISAQQNSVALTWKDNSPSETGFKVFRSLTTTEADYAEVASLPANSQEYEDVAIASNTTYYYKVSSSNTYGTSAYSNVATITTPVLAPSLTLSSDSVSMEATQSVVINITSTDAGNQAVTISATGLPSFAQFATTGAGTATLTLLPGVNDLGDFTATITTQNTGGASSARTVKINVTPKQVKIIYVNFNSSDPAGTPWNNTNLAPLANATFSNLKDAQGVVSGLTIKFIESWGGVNNVGTVTGNNSGIYPDAVMKTQFWESTNNVKNVQVSGLDPQKVYDFSFFGSREGTGDRTTVYTIGTKSVSLNASNNTTQTADISGIIAPSGTITFQVQKTAASSFAYLNALVIRAYGQSAVPEAPTNVAAKAKHKTKDAIELKWVDRSYNETGFEIYRATLANPTFALVGTTGADVSTYTDGSLQSNTTYQYKVRAINGSSASVYSNVASATTILYYVYMNCNNGYNVGTPWNNLSFGPPIPGSNRTNLRDDAGVQTTVSFRVVEHPSGTTFGGANPFGRMTGNNSGIYPDDVLRTFFFTEATETARVVIGGLSQNYKYNFVFFGSRDGDGNRATNYTIGGTTVTLNAALNTSATVQIDAIQPAADGTVTFDMVSAPGSVYGYLNSLVLEVYTEVPIVGGSANARTASTEVLAEESVAFSASPNPFQSDLSISINGIGEATSFNVSLLNQLGMSMHEETFGLDRLDSGSGDLRFTLSNLDVPAGIYFVNIATNTNVRKVIRVVKR</sequence>
<dbReference type="Gene3D" id="2.60.40.10">
    <property type="entry name" value="Immunoglobulins"/>
    <property type="match status" value="8"/>
</dbReference>
<keyword evidence="1" id="KW-0677">Repeat</keyword>
<dbReference type="InterPro" id="IPR050991">
    <property type="entry name" value="ECM_Regulatory_Proteins"/>
</dbReference>
<dbReference type="InterPro" id="IPR008979">
    <property type="entry name" value="Galactose-bd-like_sf"/>
</dbReference>
<dbReference type="EMBL" id="JAHESE010000002">
    <property type="protein sequence ID" value="MBT1707442.1"/>
    <property type="molecule type" value="Genomic_DNA"/>
</dbReference>
<dbReference type="InterPro" id="IPR029058">
    <property type="entry name" value="AB_hydrolase_fold"/>
</dbReference>
<keyword evidence="6" id="KW-1185">Reference proteome</keyword>
<dbReference type="CDD" id="cd00063">
    <property type="entry name" value="FN3"/>
    <property type="match status" value="4"/>
</dbReference>
<feature type="domain" description="F5/8 type C" evidence="2">
    <location>
        <begin position="496"/>
        <end position="644"/>
    </location>
</feature>
<dbReference type="SUPFAM" id="SSF56988">
    <property type="entry name" value="Anthrax protective antigen"/>
    <property type="match status" value="2"/>
</dbReference>
<dbReference type="PROSITE" id="PS51820">
    <property type="entry name" value="PA14"/>
    <property type="match status" value="2"/>
</dbReference>
<dbReference type="SUPFAM" id="SSF53474">
    <property type="entry name" value="alpha/beta-Hydrolases"/>
    <property type="match status" value="1"/>
</dbReference>
<dbReference type="InterPro" id="IPR036116">
    <property type="entry name" value="FN3_sf"/>
</dbReference>
<organism evidence="5 6">
    <name type="scientific">Dawidia cretensis</name>
    <dbReference type="NCBI Taxonomy" id="2782350"/>
    <lineage>
        <taxon>Bacteria</taxon>
        <taxon>Pseudomonadati</taxon>
        <taxon>Bacteroidota</taxon>
        <taxon>Cytophagia</taxon>
        <taxon>Cytophagales</taxon>
        <taxon>Chryseotaleaceae</taxon>
        <taxon>Dawidia</taxon>
    </lineage>
</organism>
<feature type="domain" description="Fibronectin type-III" evidence="3">
    <location>
        <begin position="1912"/>
        <end position="2004"/>
    </location>
</feature>
<dbReference type="PROSITE" id="PS50853">
    <property type="entry name" value="FN3"/>
    <property type="match status" value="5"/>
</dbReference>
<dbReference type="SUPFAM" id="SSF49265">
    <property type="entry name" value="Fibronectin type III"/>
    <property type="match status" value="2"/>
</dbReference>
<evidence type="ECO:0000259" key="2">
    <source>
        <dbReference type="PROSITE" id="PS50022"/>
    </source>
</evidence>
<dbReference type="PANTHER" id="PTHR46708">
    <property type="entry name" value="TENASCIN"/>
    <property type="match status" value="1"/>
</dbReference>
<dbReference type="InterPro" id="IPR013783">
    <property type="entry name" value="Ig-like_fold"/>
</dbReference>
<dbReference type="SMART" id="SM00758">
    <property type="entry name" value="PA14"/>
    <property type="match status" value="2"/>
</dbReference>
<dbReference type="PROSITE" id="PS50022">
    <property type="entry name" value="FA58C_3"/>
    <property type="match status" value="1"/>
</dbReference>
<dbReference type="SMART" id="SM00060">
    <property type="entry name" value="FN3"/>
    <property type="match status" value="7"/>
</dbReference>
<dbReference type="InterPro" id="IPR003961">
    <property type="entry name" value="FN3_dom"/>
</dbReference>
<dbReference type="Gene3D" id="2.60.120.260">
    <property type="entry name" value="Galactose-binding domain-like"/>
    <property type="match status" value="1"/>
</dbReference>
<feature type="domain" description="Fibronectin type-III" evidence="3">
    <location>
        <begin position="363"/>
        <end position="454"/>
    </location>
</feature>
<evidence type="ECO:0000313" key="5">
    <source>
        <dbReference type="EMBL" id="MBT1707442.1"/>
    </source>
</evidence>
<protein>
    <submittedName>
        <fullName evidence="5">Discoidin domain-containing protein</fullName>
    </submittedName>
</protein>
<dbReference type="InterPro" id="IPR000421">
    <property type="entry name" value="FA58C"/>
</dbReference>
<name>A0AAP2GUF0_9BACT</name>
<evidence type="ECO:0000256" key="1">
    <source>
        <dbReference type="ARBA" id="ARBA00022737"/>
    </source>
</evidence>
<evidence type="ECO:0000313" key="6">
    <source>
        <dbReference type="Proteomes" id="UP001319080"/>
    </source>
</evidence>
<dbReference type="PANTHER" id="PTHR46708:SF2">
    <property type="entry name" value="FIBRONECTIN TYPE-III DOMAIN-CONTAINING PROTEIN"/>
    <property type="match status" value="1"/>
</dbReference>
<dbReference type="Pfam" id="PF00041">
    <property type="entry name" value="fn3"/>
    <property type="match status" value="1"/>
</dbReference>
<dbReference type="InterPro" id="IPR037524">
    <property type="entry name" value="PA14/GLEYA"/>
</dbReference>
<accession>A0AAP2GUF0</accession>
<feature type="domain" description="PA14" evidence="4">
    <location>
        <begin position="691"/>
        <end position="830"/>
    </location>
</feature>
<comment type="caution">
    <text evidence="5">The sequence shown here is derived from an EMBL/GenBank/DDBJ whole genome shotgun (WGS) entry which is preliminary data.</text>
</comment>
<dbReference type="Gene3D" id="3.40.50.1820">
    <property type="entry name" value="alpha/beta hydrolase"/>
    <property type="match status" value="1"/>
</dbReference>
<reference evidence="5 6" key="1">
    <citation type="submission" date="2021-05" db="EMBL/GenBank/DDBJ databases">
        <title>A Polyphasic approach of four new species of the genus Ohtaekwangia: Ohtaekwangia histidinii sp. nov., Ohtaekwangia cretensis sp. nov., Ohtaekwangia indiensis sp. nov., Ohtaekwangia reichenbachii sp. nov. from diverse environment.</title>
        <authorList>
            <person name="Octaviana S."/>
        </authorList>
    </citation>
    <scope>NUCLEOTIDE SEQUENCE [LARGE SCALE GENOMIC DNA]</scope>
    <source>
        <strain evidence="5 6">PWU5</strain>
    </source>
</reference>
<feature type="domain" description="PA14" evidence="4">
    <location>
        <begin position="928"/>
        <end position="1066"/>
    </location>
</feature>
<dbReference type="Pfam" id="PF00754">
    <property type="entry name" value="F5_F8_type_C"/>
    <property type="match status" value="1"/>
</dbReference>
<dbReference type="InterPro" id="IPR011658">
    <property type="entry name" value="PA14_dom"/>
</dbReference>
<dbReference type="Proteomes" id="UP001319080">
    <property type="component" value="Unassembled WGS sequence"/>
</dbReference>
<gene>
    <name evidence="5" type="ORF">KK062_04380</name>
</gene>
<dbReference type="SUPFAM" id="SSF49785">
    <property type="entry name" value="Galactose-binding domain-like"/>
    <property type="match status" value="1"/>
</dbReference>